<evidence type="ECO:0008006" key="6">
    <source>
        <dbReference type="Google" id="ProtNLM"/>
    </source>
</evidence>
<sequence>MRFLDAALQYAPLGPEQSGVLVLVTYRADEITGRHPLRPIIAELHRRALAHLALDPLSDDHVAELIRPLLIDPSAASITRIVERSEGIPYFAEELARSTGGRGVLPTTLREALLVRFHSLDETTQMLLQIAAVAGVEFDQDLLAAVAERSEADVERSLREAVEAGLVVVREEDYAFRHAILREVIHDELLPGEHRRLHGRYADLVRAAEPEISLKLVHHLRAAGRVDEAFTAALTRAEELSNAHPDCVEHYDVALELWESVGPELRGNLGRHDELLARVARAKSWLGDYADSMRLIDQSLATMPEDAPASERAERLVQRARGFKFAGLSGAEQVVGEAYALIRDDPISPVLVSVLDLKANIAMLNGSFAESAAICERALALCEELGSEAAGTVKRLRNTLACCRCALGDEARGLEELARLRDGRTRRGQLRHHINLAHYLNLAGQYRSAADVALAGIDDARAMGLERYAGSMLAGNAAEPLIHLGECAEAERLIERALRLAPQDSFQQQLLSAAADIALLRGDLDRAEALLDQAAVILESTEPPGRCDHHLAFGALASPAGPAGGSLGDHRTIPDDDSGQPPFIRLAAAGAGPGDCR</sequence>
<dbReference type="PANTHER" id="PTHR16305">
    <property type="entry name" value="TESTICULAR SOLUBLE ADENYLYL CYCLASE"/>
    <property type="match status" value="1"/>
</dbReference>
<protein>
    <recommendedName>
        <fullName evidence="6">Tetratricopeptide repeat protein</fullName>
    </recommendedName>
</protein>
<dbReference type="SUPFAM" id="SSF48452">
    <property type="entry name" value="TPR-like"/>
    <property type="match status" value="1"/>
</dbReference>
<dbReference type="Proteomes" id="UP001442841">
    <property type="component" value="Chromosome"/>
</dbReference>
<name>A0ABZ3FX28_9ACTN</name>
<evidence type="ECO:0000313" key="5">
    <source>
        <dbReference type="Proteomes" id="UP001442841"/>
    </source>
</evidence>
<dbReference type="RefSeq" id="WP_425310771.1">
    <property type="nucleotide sequence ID" value="NZ_CP154795.1"/>
</dbReference>
<evidence type="ECO:0000256" key="3">
    <source>
        <dbReference type="SAM" id="MobiDB-lite"/>
    </source>
</evidence>
<evidence type="ECO:0000256" key="2">
    <source>
        <dbReference type="ARBA" id="ARBA00022840"/>
    </source>
</evidence>
<accession>A0ABZ3FX28</accession>
<keyword evidence="5" id="KW-1185">Reference proteome</keyword>
<keyword evidence="2" id="KW-0067">ATP-binding</keyword>
<proteinExistence type="predicted"/>
<feature type="region of interest" description="Disordered" evidence="3">
    <location>
        <begin position="573"/>
        <end position="597"/>
    </location>
</feature>
<dbReference type="PANTHER" id="PTHR16305:SF35">
    <property type="entry name" value="TRANSCRIPTIONAL ACTIVATOR DOMAIN"/>
    <property type="match status" value="1"/>
</dbReference>
<keyword evidence="1" id="KW-0547">Nucleotide-binding</keyword>
<dbReference type="Gene3D" id="1.25.40.10">
    <property type="entry name" value="Tetratricopeptide repeat domain"/>
    <property type="match status" value="1"/>
</dbReference>
<dbReference type="EMBL" id="CP154795">
    <property type="protein sequence ID" value="XAN09318.1"/>
    <property type="molecule type" value="Genomic_DNA"/>
</dbReference>
<gene>
    <name evidence="4" type="ORF">AADG42_19005</name>
</gene>
<reference evidence="4 5" key="1">
    <citation type="submission" date="2024-04" db="EMBL/GenBank/DDBJ databases">
        <title>Isolation of an actinomycete strain from pig manure.</title>
        <authorList>
            <person name="Gong T."/>
            <person name="Yu Z."/>
            <person name="An M."/>
            <person name="Wei C."/>
            <person name="Yang W."/>
            <person name="Liu L."/>
        </authorList>
    </citation>
    <scope>NUCLEOTIDE SEQUENCE [LARGE SCALE GENOMIC DNA]</scope>
    <source>
        <strain evidence="4 5">ZF39</strain>
    </source>
</reference>
<organism evidence="4 5">
    <name type="scientific">Ammonicoccus fulvus</name>
    <dbReference type="NCBI Taxonomy" id="3138240"/>
    <lineage>
        <taxon>Bacteria</taxon>
        <taxon>Bacillati</taxon>
        <taxon>Actinomycetota</taxon>
        <taxon>Actinomycetes</taxon>
        <taxon>Propionibacteriales</taxon>
        <taxon>Propionibacteriaceae</taxon>
        <taxon>Ammonicoccus</taxon>
    </lineage>
</organism>
<evidence type="ECO:0000313" key="4">
    <source>
        <dbReference type="EMBL" id="XAN09318.1"/>
    </source>
</evidence>
<evidence type="ECO:0000256" key="1">
    <source>
        <dbReference type="ARBA" id="ARBA00022741"/>
    </source>
</evidence>
<dbReference type="InterPro" id="IPR011990">
    <property type="entry name" value="TPR-like_helical_dom_sf"/>
</dbReference>